<evidence type="ECO:0000313" key="3">
    <source>
        <dbReference type="Proteomes" id="UP000006055"/>
    </source>
</evidence>
<dbReference type="InterPro" id="IPR011335">
    <property type="entry name" value="Restrct_endonuc-II-like"/>
</dbReference>
<protein>
    <recommendedName>
        <fullName evidence="1">ERCC4 domain-containing protein</fullName>
    </recommendedName>
</protein>
<dbReference type="SMART" id="SM00891">
    <property type="entry name" value="ERCC4"/>
    <property type="match status" value="1"/>
</dbReference>
<dbReference type="GO" id="GO:0003677">
    <property type="term" value="F:DNA binding"/>
    <property type="evidence" value="ECO:0007669"/>
    <property type="project" value="InterPro"/>
</dbReference>
<evidence type="ECO:0000259" key="1">
    <source>
        <dbReference type="SMART" id="SM00891"/>
    </source>
</evidence>
<organism evidence="2 3">
    <name type="scientific">Desulfomonile tiedjei (strain ATCC 49306 / DSM 6799 / DCB-1)</name>
    <dbReference type="NCBI Taxonomy" id="706587"/>
    <lineage>
        <taxon>Bacteria</taxon>
        <taxon>Pseudomonadati</taxon>
        <taxon>Thermodesulfobacteriota</taxon>
        <taxon>Desulfomonilia</taxon>
        <taxon>Desulfomonilales</taxon>
        <taxon>Desulfomonilaceae</taxon>
        <taxon>Desulfomonile</taxon>
    </lineage>
</organism>
<proteinExistence type="predicted"/>
<dbReference type="SUPFAM" id="SSF52980">
    <property type="entry name" value="Restriction endonuclease-like"/>
    <property type="match status" value="1"/>
</dbReference>
<dbReference type="RefSeq" id="WP_014808877.1">
    <property type="nucleotide sequence ID" value="NC_018025.1"/>
</dbReference>
<dbReference type="EMBL" id="CP003360">
    <property type="protein sequence ID" value="AFM23723.1"/>
    <property type="molecule type" value="Genomic_DNA"/>
</dbReference>
<sequence length="178" mass="20181">MKQIDPPPILVDTREPVPHPWESFFNGPVILGTLQTGDFSLPGCGEMISIERKTTADLISCLCSSRERFTRELQRASRIPDFMVIVEGTYGEILKGEYRSGMNPKSAWESIIALQQRYRIPFLFAGSTEIAARLCESILIRWWKEHVKILEEIRIATKKAGLIPSGRVFAETNFPHSC</sequence>
<dbReference type="eggNOG" id="COG1948">
    <property type="taxonomic scope" value="Bacteria"/>
</dbReference>
<gene>
    <name evidence="2" type="ordered locus">Desti_1005</name>
</gene>
<dbReference type="KEGG" id="dti:Desti_1005"/>
<dbReference type="GO" id="GO:0004518">
    <property type="term" value="F:nuclease activity"/>
    <property type="evidence" value="ECO:0007669"/>
    <property type="project" value="InterPro"/>
</dbReference>
<evidence type="ECO:0000313" key="2">
    <source>
        <dbReference type="EMBL" id="AFM23723.1"/>
    </source>
</evidence>
<dbReference type="HOGENOM" id="CLU_129347_0_0_7"/>
<dbReference type="STRING" id="706587.Desti_1005"/>
<dbReference type="AlphaFoldDB" id="I4C2D2"/>
<dbReference type="OrthoDB" id="5401892at2"/>
<feature type="domain" description="ERCC4" evidence="1">
    <location>
        <begin position="8"/>
        <end position="90"/>
    </location>
</feature>
<dbReference type="InterPro" id="IPR006166">
    <property type="entry name" value="ERCC4_domain"/>
</dbReference>
<keyword evidence="3" id="KW-1185">Reference proteome</keyword>
<name>I4C2D2_DESTA</name>
<accession>I4C2D2</accession>
<dbReference type="Pfam" id="PF02732">
    <property type="entry name" value="ERCC4"/>
    <property type="match status" value="1"/>
</dbReference>
<dbReference type="GO" id="GO:0006259">
    <property type="term" value="P:DNA metabolic process"/>
    <property type="evidence" value="ECO:0007669"/>
    <property type="project" value="UniProtKB-ARBA"/>
</dbReference>
<reference evidence="3" key="1">
    <citation type="submission" date="2012-06" db="EMBL/GenBank/DDBJ databases">
        <title>Complete sequence of chromosome of Desulfomonile tiedjei DSM 6799.</title>
        <authorList>
            <person name="Lucas S."/>
            <person name="Copeland A."/>
            <person name="Lapidus A."/>
            <person name="Glavina del Rio T."/>
            <person name="Dalin E."/>
            <person name="Tice H."/>
            <person name="Bruce D."/>
            <person name="Goodwin L."/>
            <person name="Pitluck S."/>
            <person name="Peters L."/>
            <person name="Ovchinnikova G."/>
            <person name="Zeytun A."/>
            <person name="Lu M."/>
            <person name="Kyrpides N."/>
            <person name="Mavromatis K."/>
            <person name="Ivanova N."/>
            <person name="Brettin T."/>
            <person name="Detter J.C."/>
            <person name="Han C."/>
            <person name="Larimer F."/>
            <person name="Land M."/>
            <person name="Hauser L."/>
            <person name="Markowitz V."/>
            <person name="Cheng J.-F."/>
            <person name="Hugenholtz P."/>
            <person name="Woyke T."/>
            <person name="Wu D."/>
            <person name="Spring S."/>
            <person name="Schroeder M."/>
            <person name="Brambilla E."/>
            <person name="Klenk H.-P."/>
            <person name="Eisen J.A."/>
        </authorList>
    </citation>
    <scope>NUCLEOTIDE SEQUENCE [LARGE SCALE GENOMIC DNA]</scope>
    <source>
        <strain evidence="3">ATCC 49306 / DSM 6799 / DCB-1</strain>
    </source>
</reference>
<dbReference type="Proteomes" id="UP000006055">
    <property type="component" value="Chromosome"/>
</dbReference>
<dbReference type="Gene3D" id="3.40.50.10130">
    <property type="match status" value="1"/>
</dbReference>